<protein>
    <submittedName>
        <fullName evidence="5">Cytochrome P450</fullName>
    </submittedName>
</protein>
<evidence type="ECO:0000256" key="1">
    <source>
        <dbReference type="ARBA" id="ARBA00004586"/>
    </source>
</evidence>
<dbReference type="Proteomes" id="UP001610446">
    <property type="component" value="Unassembled WGS sequence"/>
</dbReference>
<evidence type="ECO:0000313" key="6">
    <source>
        <dbReference type="Proteomes" id="UP001610446"/>
    </source>
</evidence>
<dbReference type="InterPro" id="IPR050196">
    <property type="entry name" value="Cytochrome_P450_Monoox"/>
</dbReference>
<organism evidence="5 6">
    <name type="scientific">Aspergillus pseudoustus</name>
    <dbReference type="NCBI Taxonomy" id="1810923"/>
    <lineage>
        <taxon>Eukaryota</taxon>
        <taxon>Fungi</taxon>
        <taxon>Dikarya</taxon>
        <taxon>Ascomycota</taxon>
        <taxon>Pezizomycotina</taxon>
        <taxon>Eurotiomycetes</taxon>
        <taxon>Eurotiomycetidae</taxon>
        <taxon>Eurotiales</taxon>
        <taxon>Aspergillaceae</taxon>
        <taxon>Aspergillus</taxon>
        <taxon>Aspergillus subgen. Nidulantes</taxon>
    </lineage>
</organism>
<dbReference type="InterPro" id="IPR002401">
    <property type="entry name" value="Cyt_P450_E_grp-I"/>
</dbReference>
<dbReference type="InterPro" id="IPR036396">
    <property type="entry name" value="Cyt_P450_sf"/>
</dbReference>
<dbReference type="Pfam" id="PF00067">
    <property type="entry name" value="p450"/>
    <property type="match status" value="2"/>
</dbReference>
<evidence type="ECO:0000313" key="5">
    <source>
        <dbReference type="EMBL" id="KAL2837361.1"/>
    </source>
</evidence>
<dbReference type="PANTHER" id="PTHR24291">
    <property type="entry name" value="CYTOCHROME P450 FAMILY 4"/>
    <property type="match status" value="1"/>
</dbReference>
<dbReference type="SUPFAM" id="SSF48264">
    <property type="entry name" value="Cytochrome P450"/>
    <property type="match status" value="1"/>
</dbReference>
<comment type="subcellular location">
    <subcellularLocation>
        <location evidence="1">Endoplasmic reticulum membrane</location>
    </subcellularLocation>
</comment>
<dbReference type="PANTHER" id="PTHR24291:SF189">
    <property type="entry name" value="CYTOCHROME P450 4C3-RELATED"/>
    <property type="match status" value="1"/>
</dbReference>
<proteinExistence type="inferred from homology"/>
<keyword evidence="6" id="KW-1185">Reference proteome</keyword>
<evidence type="ECO:0000256" key="3">
    <source>
        <dbReference type="ARBA" id="ARBA00022824"/>
    </source>
</evidence>
<dbReference type="Gene3D" id="1.10.630.10">
    <property type="entry name" value="Cytochrome P450"/>
    <property type="match status" value="2"/>
</dbReference>
<gene>
    <name evidence="5" type="ORF">BJY01DRAFT_237921</name>
</gene>
<keyword evidence="4" id="KW-0472">Membrane</keyword>
<evidence type="ECO:0000256" key="2">
    <source>
        <dbReference type="ARBA" id="ARBA00010617"/>
    </source>
</evidence>
<comment type="similarity">
    <text evidence="2">Belongs to the cytochrome P450 family.</text>
</comment>
<reference evidence="5 6" key="1">
    <citation type="submission" date="2024-07" db="EMBL/GenBank/DDBJ databases">
        <title>Section-level genome sequencing and comparative genomics of Aspergillus sections Usti and Cavernicolus.</title>
        <authorList>
            <consortium name="Lawrence Berkeley National Laboratory"/>
            <person name="Nybo J.L."/>
            <person name="Vesth T.C."/>
            <person name="Theobald S."/>
            <person name="Frisvad J.C."/>
            <person name="Larsen T.O."/>
            <person name="Kjaerboelling I."/>
            <person name="Rothschild-Mancinelli K."/>
            <person name="Lyhne E.K."/>
            <person name="Kogle M.E."/>
            <person name="Barry K."/>
            <person name="Clum A."/>
            <person name="Na H."/>
            <person name="Ledsgaard L."/>
            <person name="Lin J."/>
            <person name="Lipzen A."/>
            <person name="Kuo A."/>
            <person name="Riley R."/>
            <person name="Mondo S."/>
            <person name="Labutti K."/>
            <person name="Haridas S."/>
            <person name="Pangalinan J."/>
            <person name="Salamov A.A."/>
            <person name="Simmons B.A."/>
            <person name="Magnuson J.K."/>
            <person name="Chen J."/>
            <person name="Drula E."/>
            <person name="Henrissat B."/>
            <person name="Wiebenga A."/>
            <person name="Lubbers R.J."/>
            <person name="Gomes A.C."/>
            <person name="Makela M.R."/>
            <person name="Stajich J."/>
            <person name="Grigoriev I.V."/>
            <person name="Mortensen U.H."/>
            <person name="De Vries R.P."/>
            <person name="Baker S.E."/>
            <person name="Andersen M.R."/>
        </authorList>
    </citation>
    <scope>NUCLEOTIDE SEQUENCE [LARGE SCALE GENOMIC DNA]</scope>
    <source>
        <strain evidence="5 6">CBS 123904</strain>
    </source>
</reference>
<keyword evidence="3" id="KW-0256">Endoplasmic reticulum</keyword>
<comment type="caution">
    <text evidence="5">The sequence shown here is derived from an EMBL/GenBank/DDBJ whole genome shotgun (WGS) entry which is preliminary data.</text>
</comment>
<dbReference type="PRINTS" id="PR00385">
    <property type="entry name" value="P450"/>
</dbReference>
<dbReference type="EMBL" id="JBFXLU010000162">
    <property type="protein sequence ID" value="KAL2837361.1"/>
    <property type="molecule type" value="Genomic_DNA"/>
</dbReference>
<dbReference type="PRINTS" id="PR00463">
    <property type="entry name" value="EP450I"/>
</dbReference>
<dbReference type="InterPro" id="IPR001128">
    <property type="entry name" value="Cyt_P450"/>
</dbReference>
<evidence type="ECO:0000256" key="4">
    <source>
        <dbReference type="ARBA" id="ARBA00023136"/>
    </source>
</evidence>
<accession>A0ABR4JBB6</accession>
<name>A0ABR4JBB6_9EURO</name>
<sequence length="423" mass="47751">MILWIALLISIPLLTFYLLERTRHFRLKQYASNPHLPPSLVCGHIKALDGVMGQGARRRHIDQVFLEINAKLNNPPLFVVDLRPVLYSICVIRSHKVTERVSHASKTFPYSLPKGDVLDNFAPLIGKGSIIFAQRFNPGFAPRHLISLLPGIMNRVQRFVDILDAHAVSGEFKPGTKIQRRRLSKQLDYLLQQRVRVTNEKKKPRSVLTLSFKGEAEAGGLNNNDLSQEFLSQTCNQLKPFLFTGYNTTIRLLQWAFYKLSRAPHALATDRHELDKIMGPNPNPIVIQGMLLLSRAKSMLSNSLCESIIQREERRWLDKTDVADTKAPPSDCGTGRIPPSAWRPFERGPRNCIGQKLANLEAKIVLVCMLRRFDFVKVGLGRFTWDSAGEPVRGGVGQNVVEEELFNVTGKLVDGTQMRVLFA</sequence>